<keyword evidence="3" id="KW-1185">Reference proteome</keyword>
<evidence type="ECO:0000256" key="1">
    <source>
        <dbReference type="SAM" id="MobiDB-lite"/>
    </source>
</evidence>
<reference evidence="2 3" key="1">
    <citation type="submission" date="2020-12" db="EMBL/GenBank/DDBJ databases">
        <title>Genomic characterization of four novel bacteriophages infecting Klebsiella pneumoniae.</title>
        <authorList>
            <person name="Estrada Bonilla B."/>
            <person name="Costa A.R."/>
            <person name="van Rossum T."/>
            <person name="Hagedoorn S."/>
            <person name="Wallinga H."/>
            <person name="Xiao M."/>
            <person name="Song W."/>
            <person name="Haas P.-J."/>
            <person name="Nobrega F.L."/>
            <person name="Brouns S.J.J."/>
        </authorList>
    </citation>
    <scope>NUCLEOTIDE SEQUENCE [LARGE SCALE GENOMIC DNA]</scope>
</reference>
<proteinExistence type="predicted"/>
<feature type="compositionally biased region" description="Acidic residues" evidence="1">
    <location>
        <begin position="1"/>
        <end position="13"/>
    </location>
</feature>
<feature type="region of interest" description="Disordered" evidence="1">
    <location>
        <begin position="1"/>
        <end position="37"/>
    </location>
</feature>
<protein>
    <submittedName>
        <fullName evidence="2">Uncharacterized protein</fullName>
    </submittedName>
</protein>
<evidence type="ECO:0000313" key="3">
    <source>
        <dbReference type="Proteomes" id="UP000596381"/>
    </source>
</evidence>
<name>A0A7U0J5E6_9CAUD</name>
<organism evidence="2 3">
    <name type="scientific">Klebsiella phage vB_KpM_FBKp24</name>
    <dbReference type="NCBI Taxonomy" id="2801834"/>
    <lineage>
        <taxon>Viruses</taxon>
        <taxon>Duplodnaviria</taxon>
        <taxon>Heunggongvirae</taxon>
        <taxon>Uroviricota</taxon>
        <taxon>Caudoviricetes</taxon>
        <taxon>Chimalliviridae</taxon>
        <taxon>Maaswegvirus</taxon>
        <taxon>Maaswegvirus Kp24</taxon>
    </lineage>
</organism>
<gene>
    <name evidence="2" type="ORF">vBKpMFBKp24_337</name>
</gene>
<accession>A0A7U0J5E6</accession>
<sequence>MAAYEQVDEFEPIPEEKEGEVLSSRPADGMPDTPDERLDFTQNIRAMIINEVIKGGNIPVGDKDQMSVLKDALDGIDRQELGKKKISAKREETAANINNVAKMLEKFSMEVSRATNGAPMEKMLADKPKRDPSVFNRDVRDQFPDIHASELELTRREENSEEFFERMKEEDNE</sequence>
<feature type="region of interest" description="Disordered" evidence="1">
    <location>
        <begin position="150"/>
        <end position="173"/>
    </location>
</feature>
<dbReference type="Proteomes" id="UP000596381">
    <property type="component" value="Segment"/>
</dbReference>
<dbReference type="EMBL" id="MW394391">
    <property type="protein sequence ID" value="QQV92173.1"/>
    <property type="molecule type" value="Genomic_DNA"/>
</dbReference>
<evidence type="ECO:0000313" key="2">
    <source>
        <dbReference type="EMBL" id="QQV92173.1"/>
    </source>
</evidence>